<sequence>MLRLFHKSLKTGTVTMDYPETSSVPGPSFQGLPEWQEQSCVQCGRCADVCPTKAITLQKGYKEAFWTVDSKKCIFCGYCVETCKGAIVQKGQYELAERADQAPHVQAFKHSVHIRHLDSGSCNACDWEMTALTGPVYDIQRLGFDFVASPRHADILMVTGPVTRNLEIAVHKTFAATPAPKLVLAVGTCACSGGICGKSYASSGGVGNIIPVDVFIPGCPPRPQALIQGLLKAVGRA</sequence>
<name>H5XT91_9FIRM</name>
<dbReference type="NCBIfam" id="NF005012">
    <property type="entry name" value="PRK06411.1"/>
    <property type="match status" value="1"/>
</dbReference>
<proteinExistence type="inferred from homology"/>
<evidence type="ECO:0000256" key="6">
    <source>
        <dbReference type="ARBA" id="ARBA00023004"/>
    </source>
</evidence>
<dbReference type="PROSITE" id="PS00198">
    <property type="entry name" value="4FE4S_FER_1"/>
    <property type="match status" value="1"/>
</dbReference>
<comment type="similarity">
    <text evidence="3">Belongs to the FrhG family.</text>
</comment>
<dbReference type="InterPro" id="IPR052375">
    <property type="entry name" value="Complex_I_20kDa-like"/>
</dbReference>
<comment type="similarity">
    <text evidence="2">Belongs to the complex I 20 kDa subunit family.</text>
</comment>
<dbReference type="Pfam" id="PF12838">
    <property type="entry name" value="Fer4_7"/>
    <property type="match status" value="1"/>
</dbReference>
<dbReference type="EMBL" id="CM001441">
    <property type="protein sequence ID" value="EHQ88350.1"/>
    <property type="molecule type" value="Genomic_DNA"/>
</dbReference>
<dbReference type="Gene3D" id="3.30.70.20">
    <property type="match status" value="2"/>
</dbReference>
<dbReference type="PANTHER" id="PTHR42989">
    <property type="entry name" value="HYDROGENASE-4 COMPONENT I"/>
    <property type="match status" value="1"/>
</dbReference>
<evidence type="ECO:0000256" key="2">
    <source>
        <dbReference type="ARBA" id="ARBA00009173"/>
    </source>
</evidence>
<dbReference type="GO" id="GO:0051539">
    <property type="term" value="F:4 iron, 4 sulfur cluster binding"/>
    <property type="evidence" value="ECO:0007669"/>
    <property type="project" value="UniProtKB-KW"/>
</dbReference>
<dbReference type="GO" id="GO:0046872">
    <property type="term" value="F:metal ion binding"/>
    <property type="evidence" value="ECO:0007669"/>
    <property type="project" value="UniProtKB-KW"/>
</dbReference>
<organism evidence="9 10">
    <name type="scientific">Desulfosporosinus youngiae DSM 17734</name>
    <dbReference type="NCBI Taxonomy" id="768710"/>
    <lineage>
        <taxon>Bacteria</taxon>
        <taxon>Bacillati</taxon>
        <taxon>Bacillota</taxon>
        <taxon>Clostridia</taxon>
        <taxon>Eubacteriales</taxon>
        <taxon>Desulfitobacteriaceae</taxon>
        <taxon>Desulfosporosinus</taxon>
    </lineage>
</organism>
<dbReference type="eggNOG" id="COG3260">
    <property type="taxonomic scope" value="Bacteria"/>
</dbReference>
<gene>
    <name evidence="9" type="ORF">DesyoDRAFT_1182</name>
</gene>
<keyword evidence="10" id="KW-1185">Reference proteome</keyword>
<evidence type="ECO:0000313" key="10">
    <source>
        <dbReference type="Proteomes" id="UP000005104"/>
    </source>
</evidence>
<dbReference type="HOGENOM" id="CLU_055737_5_1_9"/>
<keyword evidence="5" id="KW-0479">Metal-binding</keyword>
<keyword evidence="7" id="KW-0411">Iron-sulfur</keyword>
<dbReference type="SUPFAM" id="SSF56770">
    <property type="entry name" value="HydA/Nqo6-like"/>
    <property type="match status" value="1"/>
</dbReference>
<accession>H5XT91</accession>
<evidence type="ECO:0000313" key="9">
    <source>
        <dbReference type="EMBL" id="EHQ88350.1"/>
    </source>
</evidence>
<feature type="domain" description="4Fe-4S ferredoxin-type" evidence="8">
    <location>
        <begin position="64"/>
        <end position="92"/>
    </location>
</feature>
<dbReference type="Gene3D" id="3.40.50.12280">
    <property type="match status" value="1"/>
</dbReference>
<protein>
    <submittedName>
        <fullName evidence="9">Ni,Fe-hydrogenase III small subunit</fullName>
    </submittedName>
</protein>
<dbReference type="eggNOG" id="COG1143">
    <property type="taxonomic scope" value="Bacteria"/>
</dbReference>
<keyword evidence="4" id="KW-0004">4Fe-4S</keyword>
<evidence type="ECO:0000256" key="7">
    <source>
        <dbReference type="ARBA" id="ARBA00023014"/>
    </source>
</evidence>
<dbReference type="Pfam" id="PF01058">
    <property type="entry name" value="Oxidored_q6"/>
    <property type="match status" value="1"/>
</dbReference>
<evidence type="ECO:0000256" key="3">
    <source>
        <dbReference type="ARBA" id="ARBA00010870"/>
    </source>
</evidence>
<comment type="cofactor">
    <cofactor evidence="1">
        <name>[4Fe-4S] cluster</name>
        <dbReference type="ChEBI" id="CHEBI:49883"/>
    </cofactor>
</comment>
<dbReference type="Proteomes" id="UP000005104">
    <property type="component" value="Chromosome"/>
</dbReference>
<dbReference type="PROSITE" id="PS51379">
    <property type="entry name" value="4FE4S_FER_2"/>
    <property type="match status" value="2"/>
</dbReference>
<evidence type="ECO:0000256" key="4">
    <source>
        <dbReference type="ARBA" id="ARBA00022485"/>
    </source>
</evidence>
<dbReference type="OrthoDB" id="9786737at2"/>
<dbReference type="SUPFAM" id="SSF54862">
    <property type="entry name" value="4Fe-4S ferredoxins"/>
    <property type="match status" value="1"/>
</dbReference>
<dbReference type="InterPro" id="IPR017896">
    <property type="entry name" value="4Fe4S_Fe-S-bd"/>
</dbReference>
<evidence type="ECO:0000256" key="1">
    <source>
        <dbReference type="ARBA" id="ARBA00001966"/>
    </source>
</evidence>
<dbReference type="InterPro" id="IPR017900">
    <property type="entry name" value="4Fe4S_Fe_S_CS"/>
</dbReference>
<evidence type="ECO:0000259" key="8">
    <source>
        <dbReference type="PROSITE" id="PS51379"/>
    </source>
</evidence>
<feature type="domain" description="4Fe-4S ferredoxin-type" evidence="8">
    <location>
        <begin position="31"/>
        <end position="60"/>
    </location>
</feature>
<dbReference type="InterPro" id="IPR006137">
    <property type="entry name" value="NADH_UbQ_OxRdtase-like_20kDa"/>
</dbReference>
<reference evidence="9 10" key="1">
    <citation type="submission" date="2011-11" db="EMBL/GenBank/DDBJ databases">
        <title>The Noncontiguous Finished genome of Desulfosporosinus youngiae DSM 17734.</title>
        <authorList>
            <consortium name="US DOE Joint Genome Institute (JGI-PGF)"/>
            <person name="Lucas S."/>
            <person name="Han J."/>
            <person name="Lapidus A."/>
            <person name="Cheng J.-F."/>
            <person name="Goodwin L."/>
            <person name="Pitluck S."/>
            <person name="Peters L."/>
            <person name="Ovchinnikova G."/>
            <person name="Lu M."/>
            <person name="Land M.L."/>
            <person name="Hauser L."/>
            <person name="Pester M."/>
            <person name="Spring S."/>
            <person name="Ollivier B."/>
            <person name="Rattei T."/>
            <person name="Klenk H.-P."/>
            <person name="Wagner M."/>
            <person name="Loy A."/>
            <person name="Woyke T.J."/>
        </authorList>
    </citation>
    <scope>NUCLEOTIDE SEQUENCE [LARGE SCALE GENOMIC DNA]</scope>
    <source>
        <strain evidence="9 10">DSM 17734</strain>
    </source>
</reference>
<dbReference type="STRING" id="768710.DesyoDRAFT_1182"/>
<dbReference type="PANTHER" id="PTHR42989:SF1">
    <property type="entry name" value="FORMATE HYDROGENLYASE SUBUNIT 7-RELATED"/>
    <property type="match status" value="1"/>
</dbReference>
<dbReference type="AlphaFoldDB" id="H5XT91"/>
<dbReference type="RefSeq" id="WP_007780615.1">
    <property type="nucleotide sequence ID" value="NZ_CM001441.1"/>
</dbReference>
<keyword evidence="6" id="KW-0408">Iron</keyword>
<evidence type="ECO:0000256" key="5">
    <source>
        <dbReference type="ARBA" id="ARBA00022723"/>
    </source>
</evidence>